<keyword evidence="2" id="KW-1185">Reference proteome</keyword>
<gene>
    <name evidence="1" type="ORF">OXU80_06865</name>
</gene>
<sequence length="114" mass="12329">MIGAAGCHCRHQHTQQVATSIGVETARGSTHPVRRMLADGMRPSLHSDDPAWFGSITENYIALVTEGALTRAEVLQLVRNSFTTSFLPASSVSLYLAELSAMADGRLRADDDRS</sequence>
<accession>A0ACD4NT84</accession>
<evidence type="ECO:0000313" key="2">
    <source>
        <dbReference type="Proteomes" id="UP001163223"/>
    </source>
</evidence>
<dbReference type="Proteomes" id="UP001163223">
    <property type="component" value="Chromosome"/>
</dbReference>
<evidence type="ECO:0000313" key="1">
    <source>
        <dbReference type="EMBL" id="WAJ29929.1"/>
    </source>
</evidence>
<organism evidence="1 2">
    <name type="scientific">Antarcticirhabdus aurantiaca</name>
    <dbReference type="NCBI Taxonomy" id="2606717"/>
    <lineage>
        <taxon>Bacteria</taxon>
        <taxon>Pseudomonadati</taxon>
        <taxon>Pseudomonadota</taxon>
        <taxon>Alphaproteobacteria</taxon>
        <taxon>Hyphomicrobiales</taxon>
        <taxon>Aurantimonadaceae</taxon>
        <taxon>Antarcticirhabdus</taxon>
    </lineage>
</organism>
<reference evidence="1" key="1">
    <citation type="submission" date="2022-11" db="EMBL/GenBank/DDBJ databases">
        <title>beta-Carotene-producing bacterium, Jeongeuplla avenae sp. nov., alleviates the salt stress of Arabidopsis seedlings.</title>
        <authorList>
            <person name="Jiang L."/>
            <person name="Lee J."/>
        </authorList>
    </citation>
    <scope>NUCLEOTIDE SEQUENCE</scope>
    <source>
        <strain evidence="1">DY_R2A_6</strain>
    </source>
</reference>
<proteinExistence type="predicted"/>
<dbReference type="EMBL" id="CP113520">
    <property type="protein sequence ID" value="WAJ29929.1"/>
    <property type="molecule type" value="Genomic_DNA"/>
</dbReference>
<protein>
    <submittedName>
        <fullName evidence="1">Uncharacterized protein</fullName>
    </submittedName>
</protein>
<name>A0ACD4NT84_9HYPH</name>